<feature type="domain" description="Kinesin motor" evidence="15">
    <location>
        <begin position="264"/>
        <end position="597"/>
    </location>
</feature>
<evidence type="ECO:0000256" key="14">
    <source>
        <dbReference type="SAM" id="MobiDB-lite"/>
    </source>
</evidence>
<evidence type="ECO:0000256" key="13">
    <source>
        <dbReference type="RuleBase" id="RU000394"/>
    </source>
</evidence>
<dbReference type="InterPro" id="IPR027417">
    <property type="entry name" value="P-loop_NTPase"/>
</dbReference>
<evidence type="ECO:0000313" key="17">
    <source>
        <dbReference type="Proteomes" id="UP000825002"/>
    </source>
</evidence>
<dbReference type="SUPFAM" id="SSF52540">
    <property type="entry name" value="P-loop containing nucleoside triphosphate hydrolases"/>
    <property type="match status" value="1"/>
</dbReference>
<feature type="binding site" evidence="12">
    <location>
        <begin position="354"/>
        <end position="361"/>
    </location>
    <ligand>
        <name>ATP</name>
        <dbReference type="ChEBI" id="CHEBI:30616"/>
    </ligand>
</feature>
<keyword evidence="9 12" id="KW-0505">Motor protein</keyword>
<feature type="region of interest" description="Disordered" evidence="14">
    <location>
        <begin position="197"/>
        <end position="230"/>
    </location>
</feature>
<accession>A0ABQ7S4Y0</accession>
<keyword evidence="7 12" id="KW-0067">ATP-binding</keyword>
<keyword evidence="4 13" id="KW-0493">Microtubule</keyword>
<feature type="compositionally biased region" description="Basic and acidic residues" evidence="14">
    <location>
        <begin position="197"/>
        <end position="224"/>
    </location>
</feature>
<keyword evidence="11" id="KW-0131">Cell cycle</keyword>
<organism evidence="16 17">
    <name type="scientific">Fragariocoptes setiger</name>
    <dbReference type="NCBI Taxonomy" id="1670756"/>
    <lineage>
        <taxon>Eukaryota</taxon>
        <taxon>Metazoa</taxon>
        <taxon>Ecdysozoa</taxon>
        <taxon>Arthropoda</taxon>
        <taxon>Chelicerata</taxon>
        <taxon>Arachnida</taxon>
        <taxon>Acari</taxon>
        <taxon>Acariformes</taxon>
        <taxon>Trombidiformes</taxon>
        <taxon>Prostigmata</taxon>
        <taxon>Eupodina</taxon>
        <taxon>Eriophyoidea</taxon>
        <taxon>Phytoptidae</taxon>
        <taxon>Fragariocoptes</taxon>
    </lineage>
</organism>
<dbReference type="EMBL" id="JAIFTH010001725">
    <property type="protein sequence ID" value="KAG9508465.1"/>
    <property type="molecule type" value="Genomic_DNA"/>
</dbReference>
<dbReference type="PANTHER" id="PTHR47971:SF8">
    <property type="entry name" value="KINESIN-LIKE PROTEIN"/>
    <property type="match status" value="1"/>
</dbReference>
<evidence type="ECO:0000256" key="10">
    <source>
        <dbReference type="ARBA" id="ARBA00023212"/>
    </source>
</evidence>
<proteinExistence type="inferred from homology"/>
<feature type="non-terminal residue" evidence="16">
    <location>
        <position position="734"/>
    </location>
</feature>
<dbReference type="PROSITE" id="PS00411">
    <property type="entry name" value="KINESIN_MOTOR_1"/>
    <property type="match status" value="1"/>
</dbReference>
<dbReference type="PRINTS" id="PR00380">
    <property type="entry name" value="KINESINHEAVY"/>
</dbReference>
<keyword evidence="6" id="KW-0498">Mitosis</keyword>
<evidence type="ECO:0000256" key="6">
    <source>
        <dbReference type="ARBA" id="ARBA00022776"/>
    </source>
</evidence>
<keyword evidence="8" id="KW-0175">Coiled coil</keyword>
<dbReference type="PROSITE" id="PS50067">
    <property type="entry name" value="KINESIN_MOTOR_2"/>
    <property type="match status" value="1"/>
</dbReference>
<evidence type="ECO:0000256" key="5">
    <source>
        <dbReference type="ARBA" id="ARBA00022741"/>
    </source>
</evidence>
<comment type="subcellular location">
    <subcellularLocation>
        <location evidence="1">Cytoplasm</location>
        <location evidence="1">Cytoskeleton</location>
    </subcellularLocation>
</comment>
<evidence type="ECO:0000256" key="1">
    <source>
        <dbReference type="ARBA" id="ARBA00004245"/>
    </source>
</evidence>
<dbReference type="InterPro" id="IPR036961">
    <property type="entry name" value="Kinesin_motor_dom_sf"/>
</dbReference>
<dbReference type="CDD" id="cd01367">
    <property type="entry name" value="KISc_KIF2_like"/>
    <property type="match status" value="1"/>
</dbReference>
<keyword evidence="3" id="KW-0132">Cell division</keyword>
<dbReference type="InterPro" id="IPR019821">
    <property type="entry name" value="Kinesin_motor_CS"/>
</dbReference>
<dbReference type="SMART" id="SM00129">
    <property type="entry name" value="KISc"/>
    <property type="match status" value="1"/>
</dbReference>
<comment type="caution">
    <text evidence="16">The sequence shown here is derived from an EMBL/GenBank/DDBJ whole genome shotgun (WGS) entry which is preliminary data.</text>
</comment>
<dbReference type="Pfam" id="PF22923">
    <property type="entry name" value="KIF2A-like_1st"/>
    <property type="match status" value="1"/>
</dbReference>
<evidence type="ECO:0000256" key="2">
    <source>
        <dbReference type="ARBA" id="ARBA00022490"/>
    </source>
</evidence>
<evidence type="ECO:0000313" key="16">
    <source>
        <dbReference type="EMBL" id="KAG9508465.1"/>
    </source>
</evidence>
<dbReference type="Proteomes" id="UP000825002">
    <property type="component" value="Unassembled WGS sequence"/>
</dbReference>
<keyword evidence="2" id="KW-0963">Cytoplasm</keyword>
<name>A0ABQ7S4Y0_9ACAR</name>
<dbReference type="InterPro" id="IPR054473">
    <property type="entry name" value="KIF2A-like_N"/>
</dbReference>
<dbReference type="PANTHER" id="PTHR47971">
    <property type="entry name" value="KINESIN-RELATED PROTEIN 6"/>
    <property type="match status" value="1"/>
</dbReference>
<evidence type="ECO:0000256" key="12">
    <source>
        <dbReference type="PROSITE-ProRule" id="PRU00283"/>
    </source>
</evidence>
<evidence type="ECO:0000256" key="8">
    <source>
        <dbReference type="ARBA" id="ARBA00023054"/>
    </source>
</evidence>
<evidence type="ECO:0000256" key="3">
    <source>
        <dbReference type="ARBA" id="ARBA00022618"/>
    </source>
</evidence>
<keyword evidence="5 12" id="KW-0547">Nucleotide-binding</keyword>
<dbReference type="InterPro" id="IPR001752">
    <property type="entry name" value="Kinesin_motor_dom"/>
</dbReference>
<keyword evidence="17" id="KW-1185">Reference proteome</keyword>
<gene>
    <name evidence="16" type="primary">KIF2A</name>
    <name evidence="16" type="ORF">GZH46_03039</name>
</gene>
<evidence type="ECO:0000256" key="7">
    <source>
        <dbReference type="ARBA" id="ARBA00022840"/>
    </source>
</evidence>
<comment type="similarity">
    <text evidence="12 13">Belongs to the TRAFAC class myosin-kinesin ATPase superfamily. Kinesin family.</text>
</comment>
<evidence type="ECO:0000256" key="9">
    <source>
        <dbReference type="ARBA" id="ARBA00023175"/>
    </source>
</evidence>
<evidence type="ECO:0000259" key="15">
    <source>
        <dbReference type="PROSITE" id="PS50067"/>
    </source>
</evidence>
<protein>
    <recommendedName>
        <fullName evidence="13">Kinesin-like protein</fullName>
    </recommendedName>
</protein>
<sequence length="734" mass="82312">MGDISKFQPGITVDIQRTNGVIHSASVTEIDWNSQCVTVEWSENGDVKGKEVEFQTLFQLNPHLNPVQHGAKKTVAPQPRIARGSQANTQLGGMISSSSSNNNNDNGGHHNHHAHITRASVIQQNHSAIGNINNNKKNSLRMRPPNPRMTISNGSTPALDMPLNSSSVTNINTTTALSLSRATTVAQAAANRRKSNVVKEVDKIKKQREERRAKQEAQKQEKQELMSNVEPGNPNWEFLGMIRDYREQLTYKPITLNDDVTDHQICVAVRKRPLNKKEASRKDVDVVTVPNKNLTIVHEPKQKVDLTRYLENHIFRFDYAFDESANNELVYKYTAKPLVQTIFNGGMATCFAYGQTGSGKTHTMGGDFNGKTQDCSRGIYALVARDVFKLLKSPKYRSENLLVYASFFEIYSGKVFDLLNGKAKLRVLEDAHQQVQVVGLREEVVESVEDVLKLISIGNNIRTSGQTSANNHSSRSHAVFQIILKHNKRQAKIKGKFSLIDLAGNERGADTSSANRQTRMEGAEINKSLLALKECIRALGRKGAHLPFRASKLTQVLRDSFIGENSRTCMIAMISPGMQSCEHSLNTLRYADRVKELGTDDGPELKSEGVDQEDAMSDNGDDLALLHNSNQGEISQDMYTFHEAISHLQDMEDEIQDIHKSLVDNNNIAWHAKYKDLYDMTADVDYDVESYAQQVDQLLEEQIDSLGKFKEKIVNFRAQLNEEEMMSKRMVKQA</sequence>
<dbReference type="Pfam" id="PF00225">
    <property type="entry name" value="Kinesin"/>
    <property type="match status" value="1"/>
</dbReference>
<keyword evidence="10" id="KW-0206">Cytoskeleton</keyword>
<dbReference type="Gene3D" id="3.40.850.10">
    <property type="entry name" value="Kinesin motor domain"/>
    <property type="match status" value="1"/>
</dbReference>
<dbReference type="InterPro" id="IPR027640">
    <property type="entry name" value="Kinesin-like_fam"/>
</dbReference>
<evidence type="ECO:0000256" key="11">
    <source>
        <dbReference type="ARBA" id="ARBA00023306"/>
    </source>
</evidence>
<reference evidence="16 17" key="1">
    <citation type="submission" date="2020-10" db="EMBL/GenBank/DDBJ databases">
        <authorList>
            <person name="Klimov P.B."/>
            <person name="Dyachkov S.M."/>
            <person name="Chetverikov P.E."/>
        </authorList>
    </citation>
    <scope>NUCLEOTIDE SEQUENCE [LARGE SCALE GENOMIC DNA]</scope>
    <source>
        <strain evidence="16">BMOC 18-1129-001#AD2665</strain>
        <tissue evidence="16">Entire mites</tissue>
    </source>
</reference>
<evidence type="ECO:0000256" key="4">
    <source>
        <dbReference type="ARBA" id="ARBA00022701"/>
    </source>
</evidence>